<dbReference type="NCBIfam" id="NF005482">
    <property type="entry name" value="PRK07085.1"/>
    <property type="match status" value="1"/>
</dbReference>
<protein>
    <recommendedName>
        <fullName evidence="10">6-phosphofructokinase</fullName>
        <ecNumber evidence="10">2.7.1.-</ecNumber>
    </recommendedName>
</protein>
<dbReference type="PANTHER" id="PTHR43650:SF1">
    <property type="entry name" value="PYROPHOSPHATE--FRUCTOSE 6-PHOSPHATE 1-PHOSPHOTRANSFERASE SUBUNIT BETA 2"/>
    <property type="match status" value="1"/>
</dbReference>
<dbReference type="Gene3D" id="1.10.10.480">
    <property type="entry name" value="Phosphofructokinase, domain 3"/>
    <property type="match status" value="1"/>
</dbReference>
<dbReference type="RefSeq" id="WP_020370218.1">
    <property type="nucleotide sequence ID" value="NZ_APJW01000002.1"/>
</dbReference>
<comment type="function">
    <text evidence="10">Catalyzes the phosphorylation of D-fructose 6-phosphate to fructose 1,6-bisphosphate, the first committing step of glycolysis.</text>
</comment>
<evidence type="ECO:0000256" key="2">
    <source>
        <dbReference type="ARBA" id="ARBA00003138"/>
    </source>
</evidence>
<dbReference type="Gene3D" id="3.40.50.450">
    <property type="match status" value="1"/>
</dbReference>
<proteinExistence type="inferred from homology"/>
<dbReference type="GO" id="GO:0047334">
    <property type="term" value="F:diphosphate-fructose-6-phosphate 1-phosphotransferase activity"/>
    <property type="evidence" value="ECO:0007669"/>
    <property type="project" value="UniProtKB-EC"/>
</dbReference>
<comment type="similarity">
    <text evidence="10">Belongs to the phosphofructokinase type A (PFKA) family. PPi-dependent PFK group II subfamily. Clade 'Long' sub-subfamily.</text>
</comment>
<evidence type="ECO:0000256" key="1">
    <source>
        <dbReference type="ARBA" id="ARBA00001946"/>
    </source>
</evidence>
<evidence type="ECO:0000256" key="5">
    <source>
        <dbReference type="ARBA" id="ARBA00022723"/>
    </source>
</evidence>
<sequence length="541" mass="60232">MELLSVNKSYFELQRLHYRPETLQFLNSISSLHIRETSSISSISSDLKSHIPNLCDIPEVTIEPGPAALSDPLRIGVLLSGGQAPGGHNVVIGLFEGLKAFNAKTKLFGFIQGPLGLTRGIYKDLDISVIYDYYNAGGFDMLSSSREKIKTKEQKSTILSTVKKLRLNGLLIIGGNNSNTDTAMLAEYFLKHNCNIPIIGVPKTIDGDLTNRWIETSLGFHTSCRVYSEMIGNLAKDTLSIKKYHHFIRLMGQQASYTSLECGLQTLPNITLISEHIARKQITLNTLCKEIASGLIQRYELGKNYSTILIPEGLIEYLIDTKALIYELNILLANQCSPDENVLDKLSPAAATTFRSLPSDIQRQLLISRDSYGNVRVSKISTEELISSLVKQEIAASAPNMEFHPITHFFGYESRAAFPSNFDSNYGLALGITAALFLVRKKTGYMITIQNLAQPYAMWKGAGIPLYKMMCVETRLGAATPVIKTDSVDPESAAAQYLLRLKDTCLYEDAYQFPGPLQYFQDTRLIDQRPLTLLWECKKNA</sequence>
<evidence type="ECO:0000313" key="13">
    <source>
        <dbReference type="Proteomes" id="UP000016064"/>
    </source>
</evidence>
<comment type="subunit">
    <text evidence="10">Homodimer.</text>
</comment>
<comment type="catalytic activity">
    <reaction evidence="9">
        <text>beta-D-fructose 6-phosphate + diphosphate = beta-D-fructose 1,6-bisphosphate + phosphate + H(+)</text>
        <dbReference type="Rhea" id="RHEA:13613"/>
        <dbReference type="ChEBI" id="CHEBI:15378"/>
        <dbReference type="ChEBI" id="CHEBI:32966"/>
        <dbReference type="ChEBI" id="CHEBI:33019"/>
        <dbReference type="ChEBI" id="CHEBI:43474"/>
        <dbReference type="ChEBI" id="CHEBI:57634"/>
        <dbReference type="EC" id="2.7.1.90"/>
    </reaction>
</comment>
<evidence type="ECO:0000256" key="7">
    <source>
        <dbReference type="ARBA" id="ARBA00022842"/>
    </source>
</evidence>
<dbReference type="PRINTS" id="PR00476">
    <property type="entry name" value="PHFRCTKINASE"/>
</dbReference>
<evidence type="ECO:0000256" key="8">
    <source>
        <dbReference type="ARBA" id="ARBA00023152"/>
    </source>
</evidence>
<dbReference type="PIRSF" id="PIRSF005677">
    <property type="entry name" value="PPi_PFK_PfpB"/>
    <property type="match status" value="1"/>
</dbReference>
<evidence type="ECO:0000256" key="10">
    <source>
        <dbReference type="HAMAP-Rule" id="MF_01980"/>
    </source>
</evidence>
<evidence type="ECO:0000256" key="4">
    <source>
        <dbReference type="ARBA" id="ARBA00022679"/>
    </source>
</evidence>
<keyword evidence="6 10" id="KW-0418">Kinase</keyword>
<dbReference type="PANTHER" id="PTHR43650">
    <property type="entry name" value="PYROPHOSPHATE--FRUCTOSE 6-PHOSPHATE 1-PHOSPHOTRANSFERASE"/>
    <property type="match status" value="1"/>
</dbReference>
<dbReference type="EC" id="2.7.1.-" evidence="10"/>
<keyword evidence="8 10" id="KW-0324">Glycolysis</keyword>
<gene>
    <name evidence="10" type="primary">pfk</name>
    <name evidence="12" type="ORF">H359_0666</name>
</gene>
<comment type="caution">
    <text evidence="12">The sequence shown here is derived from an EMBL/GenBank/DDBJ whole genome shotgun (WGS) entry which is preliminary data.</text>
</comment>
<organism evidence="12 13">
    <name type="scientific">Chlamydia ibidis 10-1398/6</name>
    <dbReference type="NCBI Taxonomy" id="1046581"/>
    <lineage>
        <taxon>Bacteria</taxon>
        <taxon>Pseudomonadati</taxon>
        <taxon>Chlamydiota</taxon>
        <taxon>Chlamydiia</taxon>
        <taxon>Chlamydiales</taxon>
        <taxon>Chlamydiaceae</taxon>
        <taxon>Chlamydia/Chlamydophila group</taxon>
        <taxon>Chlamydia</taxon>
    </lineage>
</organism>
<comment type="function">
    <text evidence="2">Catalyzes the phosphorylation of D-fructose 6-phosphate, the first committing step of glycolysis. Uses inorganic phosphate (PPi) as phosphoryl donor instead of ATP like common ATP-dependent phosphofructokinases (ATP-PFKs), which renders the reaction reversible, and can thus function both in glycolysis and gluconeogenesis. Consistently, PPi-PFK can replace the enzymes of both the forward (ATP-PFK) and reverse (fructose-bisphosphatase (FBPase)) reactions.</text>
</comment>
<evidence type="ECO:0000313" key="12">
    <source>
        <dbReference type="EMBL" id="EQM62787.1"/>
    </source>
</evidence>
<dbReference type="InterPro" id="IPR022953">
    <property type="entry name" value="ATP_PFK"/>
</dbReference>
<keyword evidence="7 10" id="KW-0460">Magnesium</keyword>
<dbReference type="Gene3D" id="3.40.50.460">
    <property type="entry name" value="Phosphofructokinase domain"/>
    <property type="match status" value="1"/>
</dbReference>
<dbReference type="Pfam" id="PF00365">
    <property type="entry name" value="PFK"/>
    <property type="match status" value="1"/>
</dbReference>
<dbReference type="InterPro" id="IPR011183">
    <property type="entry name" value="PfpB_PPi_PFK"/>
</dbReference>
<evidence type="ECO:0000256" key="6">
    <source>
        <dbReference type="ARBA" id="ARBA00022777"/>
    </source>
</evidence>
<accession>A0ABN0MZP3</accession>
<dbReference type="HAMAP" id="MF_01980">
    <property type="entry name" value="Phosphofructokinase_II_Long"/>
    <property type="match status" value="1"/>
</dbReference>
<comment type="cofactor">
    <cofactor evidence="1 10">
        <name>Mg(2+)</name>
        <dbReference type="ChEBI" id="CHEBI:18420"/>
    </cofactor>
</comment>
<reference evidence="12 13" key="1">
    <citation type="submission" date="2013-07" db="EMBL/GenBank/DDBJ databases">
        <title>Isolation of a new Chlamydia species from the feral Sacred Ibis (Threskiornis aethiopicus): Chlamydia ibidis.</title>
        <authorList>
            <person name="Vorimore F."/>
            <person name="Hsia R.-C."/>
            <person name="Huot-Creasy H."/>
            <person name="Bastian S."/>
            <person name="Deruyter L."/>
            <person name="Passet A."/>
            <person name="Sachse K."/>
            <person name="Bavoil P."/>
            <person name="Myers G."/>
            <person name="Laroucau K."/>
        </authorList>
    </citation>
    <scope>NUCLEOTIDE SEQUENCE [LARGE SCALE GENOMIC DNA]</scope>
    <source>
        <strain evidence="12 13">10-1398/6</strain>
    </source>
</reference>
<keyword evidence="13" id="KW-1185">Reference proteome</keyword>
<dbReference type="InterPro" id="IPR035966">
    <property type="entry name" value="PKF_sf"/>
</dbReference>
<comment type="pathway">
    <text evidence="10">Carbohydrate degradation; glycolysis; D-glyceraldehyde 3-phosphate and glycerone phosphate from D-glucose: step 3/4.</text>
</comment>
<keyword evidence="5 10" id="KW-0479">Metal-binding</keyword>
<name>A0ABN0MZP3_9CHLA</name>
<comment type="caution">
    <text evidence="10">Lacks conserved residue(s) required for the propagation of feature annotation.</text>
</comment>
<dbReference type="EMBL" id="APJW01000002">
    <property type="protein sequence ID" value="EQM62787.1"/>
    <property type="molecule type" value="Genomic_DNA"/>
</dbReference>
<dbReference type="Proteomes" id="UP000016064">
    <property type="component" value="Unassembled WGS sequence"/>
</dbReference>
<evidence type="ECO:0000259" key="11">
    <source>
        <dbReference type="Pfam" id="PF00365"/>
    </source>
</evidence>
<dbReference type="InterPro" id="IPR000023">
    <property type="entry name" value="Phosphofructokinase_dom"/>
</dbReference>
<dbReference type="NCBIfam" id="TIGR02477">
    <property type="entry name" value="PFKA_PPi"/>
    <property type="match status" value="1"/>
</dbReference>
<feature type="domain" description="Phosphofructokinase" evidence="11">
    <location>
        <begin position="74"/>
        <end position="435"/>
    </location>
</feature>
<comment type="subcellular location">
    <subcellularLocation>
        <location evidence="10">Cytoplasm</location>
    </subcellularLocation>
</comment>
<keyword evidence="4 10" id="KW-0808">Transferase</keyword>
<dbReference type="SUPFAM" id="SSF53784">
    <property type="entry name" value="Phosphofructokinase"/>
    <property type="match status" value="1"/>
</dbReference>
<keyword evidence="3 10" id="KW-0963">Cytoplasm</keyword>
<evidence type="ECO:0000256" key="3">
    <source>
        <dbReference type="ARBA" id="ARBA00022490"/>
    </source>
</evidence>
<evidence type="ECO:0000256" key="9">
    <source>
        <dbReference type="ARBA" id="ARBA00048072"/>
    </source>
</evidence>